<sequence length="316" mass="33189">MANTAQAADNGAWSAAPTKQGTFTARQYFFLELSPGATVKDSVTVKNAGQVAQVLDLYPADAFNVESGAGFALRKRGDKNTDVGSWITLEKTRVEVPPGGSVSVPFTVTVPKGVTPGDHAGGVVTIEPAPAPSGDNSQIQIQRALGVRTYVRIAGPLTPALSITKVDLKVRPARLPFIGQQGGATVTYSVRNSGNVRLTADRIITLDGLFGRTLRNTGRGPIPEILPNSTVVLTESFTKMPVLNQVTANVRLIAADGKVDTSGSATALAVSWVFLFLLFLIVVGIVLAVLWSRREANLVSQMAADAGPLSPTGDQL</sequence>
<evidence type="ECO:0000313" key="2">
    <source>
        <dbReference type="EMBL" id="CAB4534196.1"/>
    </source>
</evidence>
<keyword evidence="1" id="KW-0472">Membrane</keyword>
<name>A0A6J6HV96_9ZZZZ</name>
<dbReference type="EMBL" id="CAEZSO010000002">
    <property type="protein sequence ID" value="CAB4534196.1"/>
    <property type="molecule type" value="Genomic_DNA"/>
</dbReference>
<dbReference type="EMBL" id="CAEZVF010000033">
    <property type="protein sequence ID" value="CAB4618041.1"/>
    <property type="molecule type" value="Genomic_DNA"/>
</dbReference>
<keyword evidence="1" id="KW-1133">Transmembrane helix</keyword>
<reference evidence="3" key="1">
    <citation type="submission" date="2020-05" db="EMBL/GenBank/DDBJ databases">
        <authorList>
            <person name="Chiriac C."/>
            <person name="Salcher M."/>
            <person name="Ghai R."/>
            <person name="Kavagutti S V."/>
        </authorList>
    </citation>
    <scope>NUCLEOTIDE SEQUENCE</scope>
</reference>
<gene>
    <name evidence="2" type="ORF">UFOPK1446_00018</name>
    <name evidence="3" type="ORF">UFOPK1939_00349</name>
</gene>
<accession>A0A6J6HV96</accession>
<protein>
    <submittedName>
        <fullName evidence="3">Unannotated protein</fullName>
    </submittedName>
</protein>
<keyword evidence="1" id="KW-0812">Transmembrane</keyword>
<evidence type="ECO:0000313" key="3">
    <source>
        <dbReference type="EMBL" id="CAB4618041.1"/>
    </source>
</evidence>
<organism evidence="3">
    <name type="scientific">freshwater metagenome</name>
    <dbReference type="NCBI Taxonomy" id="449393"/>
    <lineage>
        <taxon>unclassified sequences</taxon>
        <taxon>metagenomes</taxon>
        <taxon>ecological metagenomes</taxon>
    </lineage>
</organism>
<feature type="transmembrane region" description="Helical" evidence="1">
    <location>
        <begin position="269"/>
        <end position="292"/>
    </location>
</feature>
<evidence type="ECO:0000256" key="1">
    <source>
        <dbReference type="SAM" id="Phobius"/>
    </source>
</evidence>
<proteinExistence type="predicted"/>
<dbReference type="AlphaFoldDB" id="A0A6J6HV96"/>